<evidence type="ECO:0000256" key="4">
    <source>
        <dbReference type="ARBA" id="ARBA00022840"/>
    </source>
</evidence>
<dbReference type="PANTHER" id="PTHR47959">
    <property type="entry name" value="ATP-DEPENDENT RNA HELICASE RHLE-RELATED"/>
    <property type="match status" value="1"/>
</dbReference>
<evidence type="ECO:0000256" key="1">
    <source>
        <dbReference type="ARBA" id="ARBA00022741"/>
    </source>
</evidence>
<keyword evidence="2" id="KW-0378">Hydrolase</keyword>
<feature type="domain" description="Helicase ATP-binding" evidence="5">
    <location>
        <begin position="1426"/>
        <end position="1598"/>
    </location>
</feature>
<dbReference type="eggNOG" id="ENOG502SVQE">
    <property type="taxonomic scope" value="Eukaryota"/>
</dbReference>
<dbReference type="EMBL" id="AGNL01005612">
    <property type="protein sequence ID" value="EJK72590.1"/>
    <property type="molecule type" value="Genomic_DNA"/>
</dbReference>
<dbReference type="GO" id="GO:0005829">
    <property type="term" value="C:cytosol"/>
    <property type="evidence" value="ECO:0007669"/>
    <property type="project" value="TreeGrafter"/>
</dbReference>
<keyword evidence="4" id="KW-0067">ATP-binding</keyword>
<dbReference type="InterPro" id="IPR011545">
    <property type="entry name" value="DEAD/DEAH_box_helicase_dom"/>
</dbReference>
<sequence>MNISSATSSLDPIRRPSICFPATTKGDNACKNTEEAGPVSAEIEIATAETCLSPAKRHHVEMTLFGAVCFNPGCMTKLGRSLHTVSEKTIRTHFDAKRCYTGCRPDCKNLARSLNKDRFNLQEIVQKGGADADALVERILPDTGVKRSKGSYCINCGLVGKPCQLRKQHYTDKNRTCSINHLRCGGTIVKSSIISNVRTPEEIVTLIRMGKFAHTQRKDPEEKQMKMRMQSITKKVESPQLDTPPPAPIPTILHRVANYTNYQPSPIEPTARDYSLCQMTDAGVCPRVSTGLARQSQHWVEMTLFGAVCFHPRCMKKLGSRTHTVSEKLLRLHFDTNQCYTGFLPDCTNLARKLKTDLAALRELTRKGGPCVDALVERVLPSDGVTRSIGSYCINCGRIGKPSLLKRDHFTDQNTKCNIEHLRCDATIVKSSIISNMKIPEELVRLILGGRFTSGQWNDPKDKRIERRMKSITKLSCEPFGRNERISPTNAPCAFLPPRLAVRTTESEGISTYKPSQKKRIERRMQSIDKPIFEPDDKKEVSIFSPTLPVHLNFAHVFFKGASLLDTPLDPIHILPPHAAGPYAKAPVGASKNIPSSHLPSTMRPIAKDSGSSCRMDGAGVSAFEPKSPFYDDCPGEPSLLSNLSFKLSHKLSNVSPQVLSGSVPPSVARSVVAPLVAPSGTPVFPSKFPGKPMVPSIPVIGGGHTFLAMESEINQVCTHKYIPIRISSEQFAMEQIQQCFISQESSERAEHLRSIFIPLMPGRGHQLNQTNQTNDDGVCCGYSRLVGQSLHGTLVGLVHAMDNKLPISDECVSLMLSATKTYFETCANNDVRQLTAGHRHQVYRVGVVSSTVNGDEDLIRQETFTVSNCTKACCLEIMRLIRFAHNCKSPLVEEHKKQIWKILSSVNDQGGTMSLDEQRAEAVRRILVCLAHLPLHLLWDEAIELLPPALCSVLCALICGLLCAKLLKFSQDTTIIPGLMLTFLSELPEKANGSTLVRMYLAARSCMAQGANGDRLDLRSNNEISKMCNALVRGMRHGLCSWINMKAIELQDDRIFSDYVQQLFAIVAKSPNTDYVCTLLRTARALQNKTPTQVHKAVDTSNGTVQVQTYEVKRSVWSRLIGKTIDVLREHMLPWFGNADVLNLFLDPRNALGFSTDPHVCKVTITMGFKTEEFKLANLITDFGSAPQHSFTTILVHIQIAMSYLSYGALRGTEIERIPKFDKFQFLLNRLTFQTSSEKGTNHGVVKNRMVTHIMSQTLSRITIVFYLVVVERLQKSVQIPSDEKLRELRNTYVAQLLNLQSTPGTKITRDIMATIANFLCPNLYAKLTVTDAMARQFHHTPRVHEMSYSSSQISVDTNGNNISQSITLATEWHSALGEPRQDSEVEHAETVYREPSSTDLNAVAAIAYSNPAASVTGVQNLSVRHVLSQNRHLIVKSGCGTGKSGVYILPLLYARSFGVRAKKFLVISPYNALLSQHVQQARRYFRGMNLSVEGILSSDVGSLEMRARFNSNLTFVSIEAFRMLKEEHEDVLKNSSFDVCVIDEVHNIFEELFRHSTWASLKMISLYGWKLVALSATINDFITEKLAGYLGISGHVDKVGCQEYVIPDVAIRHVRVPHHGLLKRVTEFVKQTAYYDAASKSANKCHIVTATRDDASDIQSLLSDDGIETAVLTSLTNKEERETIMERWGNDPKLTVLATTLIDGIDSEFTQTVVIVKHAGSVVKTIQAIGRIRPPKQLGRASLVCYFHTDFDPGVRQEDLDRNQLVLQSLFCTADDSEAEKEQARWEFARLFQSGGLDDVFNDGEGCLRQDLYRLIGVDSLPCGMCSKCNLHNHVAMAASSALDQQLKESQLRKMVISSLAEMGKSCPGCLSPDCNGFKCVNLGTGNSNVCIKCHGVHVSGNKCIARFIDVRGNACPYCFLPFHKDIDGTDIQFHQRGECIHKDRIRHVLIWDLRGSNDDGQTAHNRLVTCSANHDEWFVTMERNLRKMKDSEISRAATSTDDDAELMNIAF</sequence>
<dbReference type="SUPFAM" id="SSF52540">
    <property type="entry name" value="P-loop containing nucleoside triphosphate hydrolases"/>
    <property type="match status" value="1"/>
</dbReference>
<dbReference type="SMART" id="SM00487">
    <property type="entry name" value="DEXDc"/>
    <property type="match status" value="1"/>
</dbReference>
<dbReference type="PANTHER" id="PTHR47959:SF1">
    <property type="entry name" value="ATP-DEPENDENT RNA HELICASE DBPA"/>
    <property type="match status" value="1"/>
</dbReference>
<evidence type="ECO:0000256" key="2">
    <source>
        <dbReference type="ARBA" id="ARBA00022801"/>
    </source>
</evidence>
<comment type="caution">
    <text evidence="6">The sequence shown here is derived from an EMBL/GenBank/DDBJ whole genome shotgun (WGS) entry which is preliminary data.</text>
</comment>
<dbReference type="InterPro" id="IPR014001">
    <property type="entry name" value="Helicase_ATP-bd"/>
</dbReference>
<keyword evidence="1" id="KW-0547">Nucleotide-binding</keyword>
<keyword evidence="7" id="KW-1185">Reference proteome</keyword>
<dbReference type="Gene3D" id="3.40.50.300">
    <property type="entry name" value="P-loop containing nucleotide triphosphate hydrolases"/>
    <property type="match status" value="2"/>
</dbReference>
<gene>
    <name evidence="6" type="ORF">THAOC_05866</name>
</gene>
<dbReference type="Pfam" id="PF00270">
    <property type="entry name" value="DEAD"/>
    <property type="match status" value="1"/>
</dbReference>
<accession>K0T4I3</accession>
<keyword evidence="3" id="KW-0347">Helicase</keyword>
<dbReference type="InterPro" id="IPR027417">
    <property type="entry name" value="P-loop_NTPase"/>
</dbReference>
<dbReference type="InterPro" id="IPR050079">
    <property type="entry name" value="DEAD_box_RNA_helicase"/>
</dbReference>
<protein>
    <recommendedName>
        <fullName evidence="5">Helicase ATP-binding domain-containing protein</fullName>
    </recommendedName>
</protein>
<proteinExistence type="predicted"/>
<name>K0T4I3_THAOC</name>
<dbReference type="GO" id="GO:0003724">
    <property type="term" value="F:RNA helicase activity"/>
    <property type="evidence" value="ECO:0007669"/>
    <property type="project" value="TreeGrafter"/>
</dbReference>
<dbReference type="GO" id="GO:0003676">
    <property type="term" value="F:nucleic acid binding"/>
    <property type="evidence" value="ECO:0007669"/>
    <property type="project" value="InterPro"/>
</dbReference>
<dbReference type="Pfam" id="PF00271">
    <property type="entry name" value="Helicase_C"/>
    <property type="match status" value="1"/>
</dbReference>
<evidence type="ECO:0000256" key="3">
    <source>
        <dbReference type="ARBA" id="ARBA00022806"/>
    </source>
</evidence>
<dbReference type="InterPro" id="IPR001650">
    <property type="entry name" value="Helicase_C-like"/>
</dbReference>
<organism evidence="6 7">
    <name type="scientific">Thalassiosira oceanica</name>
    <name type="common">Marine diatom</name>
    <dbReference type="NCBI Taxonomy" id="159749"/>
    <lineage>
        <taxon>Eukaryota</taxon>
        <taxon>Sar</taxon>
        <taxon>Stramenopiles</taxon>
        <taxon>Ochrophyta</taxon>
        <taxon>Bacillariophyta</taxon>
        <taxon>Coscinodiscophyceae</taxon>
        <taxon>Thalassiosirophycidae</taxon>
        <taxon>Thalassiosirales</taxon>
        <taxon>Thalassiosiraceae</taxon>
        <taxon>Thalassiosira</taxon>
    </lineage>
</organism>
<evidence type="ECO:0000313" key="6">
    <source>
        <dbReference type="EMBL" id="EJK72590.1"/>
    </source>
</evidence>
<dbReference type="PROSITE" id="PS51192">
    <property type="entry name" value="HELICASE_ATP_BIND_1"/>
    <property type="match status" value="1"/>
</dbReference>
<evidence type="ECO:0000259" key="5">
    <source>
        <dbReference type="PROSITE" id="PS51192"/>
    </source>
</evidence>
<evidence type="ECO:0000313" key="7">
    <source>
        <dbReference type="Proteomes" id="UP000266841"/>
    </source>
</evidence>
<dbReference type="GO" id="GO:0016787">
    <property type="term" value="F:hydrolase activity"/>
    <property type="evidence" value="ECO:0007669"/>
    <property type="project" value="UniProtKB-KW"/>
</dbReference>
<reference evidence="6 7" key="1">
    <citation type="journal article" date="2012" name="Genome Biol.">
        <title>Genome and low-iron response of an oceanic diatom adapted to chronic iron limitation.</title>
        <authorList>
            <person name="Lommer M."/>
            <person name="Specht M."/>
            <person name="Roy A.S."/>
            <person name="Kraemer L."/>
            <person name="Andreson R."/>
            <person name="Gutowska M.A."/>
            <person name="Wolf J."/>
            <person name="Bergner S.V."/>
            <person name="Schilhabel M.B."/>
            <person name="Klostermeier U.C."/>
            <person name="Beiko R.G."/>
            <person name="Rosenstiel P."/>
            <person name="Hippler M."/>
            <person name="Laroche J."/>
        </authorList>
    </citation>
    <scope>NUCLEOTIDE SEQUENCE [LARGE SCALE GENOMIC DNA]</scope>
    <source>
        <strain evidence="6 7">CCMP1005</strain>
    </source>
</reference>
<dbReference type="GO" id="GO:0005524">
    <property type="term" value="F:ATP binding"/>
    <property type="evidence" value="ECO:0007669"/>
    <property type="project" value="UniProtKB-KW"/>
</dbReference>
<dbReference type="Proteomes" id="UP000266841">
    <property type="component" value="Unassembled WGS sequence"/>
</dbReference>